<dbReference type="HAMAP" id="MF_00037">
    <property type="entry name" value="MurB"/>
    <property type="match status" value="1"/>
</dbReference>
<gene>
    <name evidence="20 22" type="primary">murB</name>
    <name evidence="22" type="ORF">AUT07_00357</name>
</gene>
<keyword evidence="11 20" id="KW-0274">FAD</keyword>
<evidence type="ECO:0000256" key="11">
    <source>
        <dbReference type="ARBA" id="ARBA00022827"/>
    </source>
</evidence>
<dbReference type="GO" id="GO:0071949">
    <property type="term" value="F:FAD binding"/>
    <property type="evidence" value="ECO:0007669"/>
    <property type="project" value="InterPro"/>
</dbReference>
<dbReference type="Gene3D" id="3.30.43.10">
    <property type="entry name" value="Uridine Diphospho-n-acetylenolpyruvylglucosamine Reductase, domain 2"/>
    <property type="match status" value="1"/>
</dbReference>
<sequence length="348" mass="39425">MNYNHHNKLKKYHTFSLNVIARAVYSIYSVNELIMLCKNARLNKCSVLLLGEGSNVIFVNNFDGLVILNRITSLNITESSIEWYIHVGSGNNWHKLVKKLIKNGIYGLENMAFIPGSVGAAPIQNIGAYGMEFKDVCNYVDIINLINGKQYRLNSHECEFGYRDSVFKHKYRENFAIVSVGLKLKKLWKPILTYSNLTSLIFTHTKITAKTIFNFICKIRKSKLPDPYLVGNAGSFFKNPVISSKYASKINLLYPLCPKYPQINGDVKLSAGWLIEQCNLKGYQYGGAAIHNNHALVLINKNNATGKDVINLARYIKKKVIEKFDIKLEPEVRFIGKYGEINAKDAIS</sequence>
<comment type="cofactor">
    <cofactor evidence="1 20">
        <name>FAD</name>
        <dbReference type="ChEBI" id="CHEBI:57692"/>
    </cofactor>
</comment>
<evidence type="ECO:0000259" key="21">
    <source>
        <dbReference type="PROSITE" id="PS51387"/>
    </source>
</evidence>
<keyword evidence="17 20" id="KW-0961">Cell wall biogenesis/degradation</keyword>
<evidence type="ECO:0000256" key="12">
    <source>
        <dbReference type="ARBA" id="ARBA00022857"/>
    </source>
</evidence>
<comment type="catalytic activity">
    <reaction evidence="19 20">
        <text>UDP-N-acetyl-alpha-D-muramate + NADP(+) = UDP-N-acetyl-3-O-(1-carboxyvinyl)-alpha-D-glucosamine + NADPH + H(+)</text>
        <dbReference type="Rhea" id="RHEA:12248"/>
        <dbReference type="ChEBI" id="CHEBI:15378"/>
        <dbReference type="ChEBI" id="CHEBI:57783"/>
        <dbReference type="ChEBI" id="CHEBI:58349"/>
        <dbReference type="ChEBI" id="CHEBI:68483"/>
        <dbReference type="ChEBI" id="CHEBI:70757"/>
        <dbReference type="EC" id="1.3.1.98"/>
    </reaction>
</comment>
<reference evidence="22 23" key="1">
    <citation type="submission" date="2016-01" db="EMBL/GenBank/DDBJ databases">
        <title>Genome sequence of Ca. Arsenophonus lipopteni, the exclusive symbiont of a blood sucking fly Lipoptena cervi (Diptera: Hippoboscidae).</title>
        <authorList>
            <person name="Novakova E."/>
            <person name="Hypsa V."/>
            <person name="Nguyen P."/>
            <person name="Husnik F."/>
            <person name="Darby A.C."/>
        </authorList>
    </citation>
    <scope>NUCLEOTIDE SEQUENCE [LARGE SCALE GENOMIC DNA]</scope>
    <source>
        <strain evidence="22 23">CB</strain>
    </source>
</reference>
<evidence type="ECO:0000256" key="2">
    <source>
        <dbReference type="ARBA" id="ARBA00003921"/>
    </source>
</evidence>
<keyword evidence="10 20" id="KW-0285">Flavoprotein</keyword>
<keyword evidence="12 20" id="KW-0521">NADP</keyword>
<keyword evidence="13 20" id="KW-0133">Cell shape</keyword>
<comment type="pathway">
    <text evidence="4 20">Cell wall biogenesis; peptidoglycan biosynthesis.</text>
</comment>
<comment type="function">
    <text evidence="2 20">Cell wall formation.</text>
</comment>
<dbReference type="GO" id="GO:0005829">
    <property type="term" value="C:cytosol"/>
    <property type="evidence" value="ECO:0007669"/>
    <property type="project" value="TreeGrafter"/>
</dbReference>
<dbReference type="InterPro" id="IPR006094">
    <property type="entry name" value="Oxid_FAD_bind_N"/>
</dbReference>
<feature type="domain" description="FAD-binding PCMH-type" evidence="21">
    <location>
        <begin position="17"/>
        <end position="187"/>
    </location>
</feature>
<dbReference type="OrthoDB" id="9804753at2"/>
<comment type="subcellular location">
    <subcellularLocation>
        <location evidence="3 20">Cytoplasm</location>
    </subcellularLocation>
</comment>
<keyword evidence="23" id="KW-1185">Reference proteome</keyword>
<dbReference type="AlphaFoldDB" id="A0A109QE82"/>
<dbReference type="Gene3D" id="3.30.465.10">
    <property type="match status" value="1"/>
</dbReference>
<keyword evidence="9 20" id="KW-0132">Cell division</keyword>
<dbReference type="GO" id="GO:0008762">
    <property type="term" value="F:UDP-N-acetylmuramate dehydrogenase activity"/>
    <property type="evidence" value="ECO:0007669"/>
    <property type="project" value="UniProtKB-UniRule"/>
</dbReference>
<evidence type="ECO:0000256" key="19">
    <source>
        <dbReference type="ARBA" id="ARBA00048914"/>
    </source>
</evidence>
<dbReference type="InterPro" id="IPR011601">
    <property type="entry name" value="MurB_C"/>
</dbReference>
<keyword evidence="15 20" id="KW-0560">Oxidoreductase</keyword>
<evidence type="ECO:0000313" key="22">
    <source>
        <dbReference type="EMBL" id="AMA64936.1"/>
    </source>
</evidence>
<evidence type="ECO:0000313" key="23">
    <source>
        <dbReference type="Proteomes" id="UP000069926"/>
    </source>
</evidence>
<accession>A0A109QE82</accession>
<dbReference type="GO" id="GO:0071555">
    <property type="term" value="P:cell wall organization"/>
    <property type="evidence" value="ECO:0007669"/>
    <property type="project" value="UniProtKB-KW"/>
</dbReference>
<dbReference type="PROSITE" id="PS51387">
    <property type="entry name" value="FAD_PCMH"/>
    <property type="match status" value="1"/>
</dbReference>
<dbReference type="InterPro" id="IPR036318">
    <property type="entry name" value="FAD-bd_PCMH-like_sf"/>
</dbReference>
<proteinExistence type="inferred from homology"/>
<evidence type="ECO:0000256" key="17">
    <source>
        <dbReference type="ARBA" id="ARBA00023316"/>
    </source>
</evidence>
<evidence type="ECO:0000256" key="8">
    <source>
        <dbReference type="ARBA" id="ARBA00022490"/>
    </source>
</evidence>
<keyword evidence="8 20" id="KW-0963">Cytoplasm</keyword>
<evidence type="ECO:0000256" key="18">
    <source>
        <dbReference type="ARBA" id="ARBA00031026"/>
    </source>
</evidence>
<evidence type="ECO:0000256" key="6">
    <source>
        <dbReference type="ARBA" id="ARBA00012518"/>
    </source>
</evidence>
<dbReference type="EC" id="1.3.1.98" evidence="6 20"/>
<dbReference type="PANTHER" id="PTHR21071">
    <property type="entry name" value="UDP-N-ACETYLENOLPYRUVOYLGLUCOSAMINE REDUCTASE"/>
    <property type="match status" value="1"/>
</dbReference>
<dbReference type="RefSeq" id="WP_066283410.1">
    <property type="nucleotide sequence ID" value="NZ_CP013920.1"/>
</dbReference>
<evidence type="ECO:0000256" key="14">
    <source>
        <dbReference type="ARBA" id="ARBA00022984"/>
    </source>
</evidence>
<dbReference type="Gene3D" id="3.90.78.10">
    <property type="entry name" value="UDP-N-acetylenolpyruvoylglucosamine reductase, C-terminal domain"/>
    <property type="match status" value="1"/>
</dbReference>
<dbReference type="NCBIfam" id="NF000755">
    <property type="entry name" value="PRK00046.1"/>
    <property type="match status" value="1"/>
</dbReference>
<feature type="active site" description="Proton donor" evidence="20">
    <location>
        <position position="235"/>
    </location>
</feature>
<feature type="active site" evidence="20">
    <location>
        <position position="331"/>
    </location>
</feature>
<organism evidence="22 23">
    <name type="scientific">Candidatus Arsenophonus lipoptenae</name>
    <dbReference type="NCBI Taxonomy" id="634113"/>
    <lineage>
        <taxon>Bacteria</taxon>
        <taxon>Pseudomonadati</taxon>
        <taxon>Pseudomonadota</taxon>
        <taxon>Gammaproteobacteria</taxon>
        <taxon>Enterobacterales</taxon>
        <taxon>Morganellaceae</taxon>
        <taxon>Arsenophonus</taxon>
    </lineage>
</organism>
<dbReference type="GO" id="GO:0009252">
    <property type="term" value="P:peptidoglycan biosynthetic process"/>
    <property type="evidence" value="ECO:0007669"/>
    <property type="project" value="UniProtKB-UniRule"/>
</dbReference>
<dbReference type="GO" id="GO:0008360">
    <property type="term" value="P:regulation of cell shape"/>
    <property type="evidence" value="ECO:0007669"/>
    <property type="project" value="UniProtKB-KW"/>
</dbReference>
<evidence type="ECO:0000256" key="10">
    <source>
        <dbReference type="ARBA" id="ARBA00022630"/>
    </source>
</evidence>
<dbReference type="EMBL" id="CP013920">
    <property type="protein sequence ID" value="AMA64936.1"/>
    <property type="molecule type" value="Genomic_DNA"/>
</dbReference>
<evidence type="ECO:0000256" key="5">
    <source>
        <dbReference type="ARBA" id="ARBA00010485"/>
    </source>
</evidence>
<dbReference type="GO" id="GO:0051301">
    <property type="term" value="P:cell division"/>
    <property type="evidence" value="ECO:0007669"/>
    <property type="project" value="UniProtKB-KW"/>
</dbReference>
<dbReference type="InterPro" id="IPR036635">
    <property type="entry name" value="MurB_C_sf"/>
</dbReference>
<dbReference type="PANTHER" id="PTHR21071:SF4">
    <property type="entry name" value="UDP-N-ACETYLENOLPYRUVOYLGLUCOSAMINE REDUCTASE"/>
    <property type="match status" value="1"/>
</dbReference>
<dbReference type="InterPro" id="IPR003170">
    <property type="entry name" value="MurB"/>
</dbReference>
<dbReference type="Pfam" id="PF02873">
    <property type="entry name" value="MurB_C"/>
    <property type="match status" value="1"/>
</dbReference>
<evidence type="ECO:0000256" key="13">
    <source>
        <dbReference type="ARBA" id="ARBA00022960"/>
    </source>
</evidence>
<evidence type="ECO:0000256" key="16">
    <source>
        <dbReference type="ARBA" id="ARBA00023306"/>
    </source>
</evidence>
<evidence type="ECO:0000256" key="4">
    <source>
        <dbReference type="ARBA" id="ARBA00004752"/>
    </source>
</evidence>
<dbReference type="Proteomes" id="UP000069926">
    <property type="component" value="Chromosome"/>
</dbReference>
<dbReference type="STRING" id="634113.AUT07_00357"/>
<dbReference type="KEGG" id="asy:AUT07_00357"/>
<dbReference type="NCBIfam" id="TIGR00179">
    <property type="entry name" value="murB"/>
    <property type="match status" value="1"/>
</dbReference>
<evidence type="ECO:0000256" key="3">
    <source>
        <dbReference type="ARBA" id="ARBA00004496"/>
    </source>
</evidence>
<dbReference type="SUPFAM" id="SSF56194">
    <property type="entry name" value="Uridine diphospho-N-Acetylenolpyruvylglucosamine reductase, MurB, C-terminal domain"/>
    <property type="match status" value="1"/>
</dbReference>
<evidence type="ECO:0000256" key="9">
    <source>
        <dbReference type="ARBA" id="ARBA00022618"/>
    </source>
</evidence>
<evidence type="ECO:0000256" key="15">
    <source>
        <dbReference type="ARBA" id="ARBA00023002"/>
    </source>
</evidence>
<keyword evidence="14 20" id="KW-0573">Peptidoglycan synthesis</keyword>
<evidence type="ECO:0000256" key="20">
    <source>
        <dbReference type="HAMAP-Rule" id="MF_00037"/>
    </source>
</evidence>
<name>A0A109QE82_9GAMM</name>
<keyword evidence="16 20" id="KW-0131">Cell cycle</keyword>
<feature type="active site" evidence="20">
    <location>
        <position position="163"/>
    </location>
</feature>
<evidence type="ECO:0000256" key="1">
    <source>
        <dbReference type="ARBA" id="ARBA00001974"/>
    </source>
</evidence>
<dbReference type="InterPro" id="IPR016169">
    <property type="entry name" value="FAD-bd_PCMH_sub2"/>
</dbReference>
<dbReference type="PATRIC" id="fig|634113.3.peg.348"/>
<evidence type="ECO:0000256" key="7">
    <source>
        <dbReference type="ARBA" id="ARBA00015188"/>
    </source>
</evidence>
<dbReference type="Pfam" id="PF01565">
    <property type="entry name" value="FAD_binding_4"/>
    <property type="match status" value="1"/>
</dbReference>
<dbReference type="UniPathway" id="UPA00219"/>
<protein>
    <recommendedName>
        <fullName evidence="7 20">UDP-N-acetylenolpyruvoylglucosamine reductase</fullName>
        <ecNumber evidence="6 20">1.3.1.98</ecNumber>
    </recommendedName>
    <alternativeName>
        <fullName evidence="18 20">UDP-N-acetylmuramate dehydrogenase</fullName>
    </alternativeName>
</protein>
<comment type="similarity">
    <text evidence="5 20">Belongs to the MurB family.</text>
</comment>
<dbReference type="InterPro" id="IPR016166">
    <property type="entry name" value="FAD-bd_PCMH"/>
</dbReference>
<dbReference type="SUPFAM" id="SSF56176">
    <property type="entry name" value="FAD-binding/transporter-associated domain-like"/>
    <property type="match status" value="1"/>
</dbReference>
<dbReference type="InterPro" id="IPR016167">
    <property type="entry name" value="FAD-bd_PCMH_sub1"/>
</dbReference>